<keyword evidence="5" id="KW-0408">Iron</keyword>
<dbReference type="NCBIfam" id="TIGR00488">
    <property type="entry name" value="bis(5'-nucleosyl)-tetraphosphatase (symmetrical) YqeK"/>
    <property type="match status" value="1"/>
</dbReference>
<dbReference type="EMBL" id="VUNQ01000046">
    <property type="protein sequence ID" value="MSU02880.1"/>
    <property type="molecule type" value="Genomic_DNA"/>
</dbReference>
<feature type="domain" description="HD" evidence="7">
    <location>
        <begin position="17"/>
        <end position="132"/>
    </location>
</feature>
<evidence type="ECO:0000313" key="9">
    <source>
        <dbReference type="Proteomes" id="UP000469523"/>
    </source>
</evidence>
<evidence type="ECO:0000256" key="6">
    <source>
        <dbReference type="ARBA" id="ARBA00049417"/>
    </source>
</evidence>
<protein>
    <recommendedName>
        <fullName evidence="1">bis(5'-nucleosyl)-tetraphosphatase (symmetrical)</fullName>
        <ecNumber evidence="1">3.6.1.41</ecNumber>
    </recommendedName>
</protein>
<evidence type="ECO:0000256" key="2">
    <source>
        <dbReference type="ARBA" id="ARBA00022723"/>
    </source>
</evidence>
<dbReference type="PANTHER" id="PTHR35795:SF1">
    <property type="entry name" value="BIS(5'-NUCLEOSYL)-TETRAPHOSPHATASE, SYMMETRICAL"/>
    <property type="match status" value="1"/>
</dbReference>
<dbReference type="InterPro" id="IPR005249">
    <property type="entry name" value="YqeK"/>
</dbReference>
<evidence type="ECO:0000256" key="4">
    <source>
        <dbReference type="ARBA" id="ARBA00022801"/>
    </source>
</evidence>
<evidence type="ECO:0000259" key="7">
    <source>
        <dbReference type="PROSITE" id="PS51831"/>
    </source>
</evidence>
<reference evidence="8 9" key="1">
    <citation type="submission" date="2019-09" db="EMBL/GenBank/DDBJ databases">
        <title>In-depth cultivation of the pig gut microbiome towards novel bacterial diversity and tailored functional studies.</title>
        <authorList>
            <person name="Wylensek D."/>
            <person name="Hitch T.C.A."/>
            <person name="Clavel T."/>
        </authorList>
    </citation>
    <scope>NUCLEOTIDE SEQUENCE [LARGE SCALE GENOMIC DNA]</scope>
    <source>
        <strain evidence="8 9">WCA3-693-APC-4?</strain>
    </source>
</reference>
<dbReference type="InterPro" id="IPR051094">
    <property type="entry name" value="Diverse_Catalytic_Enzymes"/>
</dbReference>
<dbReference type="Pfam" id="PF01966">
    <property type="entry name" value="HD"/>
    <property type="match status" value="1"/>
</dbReference>
<dbReference type="InterPro" id="IPR003607">
    <property type="entry name" value="HD/PDEase_dom"/>
</dbReference>
<dbReference type="RefSeq" id="WP_154442129.1">
    <property type="nucleotide sequence ID" value="NZ_VUNQ01000046.1"/>
</dbReference>
<dbReference type="Gene3D" id="1.10.3210.10">
    <property type="entry name" value="Hypothetical protein af1432"/>
    <property type="match status" value="1"/>
</dbReference>
<evidence type="ECO:0000256" key="3">
    <source>
        <dbReference type="ARBA" id="ARBA00022741"/>
    </source>
</evidence>
<keyword evidence="9" id="KW-1185">Reference proteome</keyword>
<gene>
    <name evidence="8" type="ORF">FYJ83_15560</name>
</gene>
<dbReference type="Proteomes" id="UP000469523">
    <property type="component" value="Unassembled WGS sequence"/>
</dbReference>
<dbReference type="PROSITE" id="PS51831">
    <property type="entry name" value="HD"/>
    <property type="match status" value="1"/>
</dbReference>
<dbReference type="NCBIfam" id="TIGR00277">
    <property type="entry name" value="HDIG"/>
    <property type="match status" value="1"/>
</dbReference>
<evidence type="ECO:0000256" key="1">
    <source>
        <dbReference type="ARBA" id="ARBA00012506"/>
    </source>
</evidence>
<name>A0A6N7Y4B0_9FIRM</name>
<dbReference type="PANTHER" id="PTHR35795">
    <property type="entry name" value="SLR1885 PROTEIN"/>
    <property type="match status" value="1"/>
</dbReference>
<keyword evidence="4" id="KW-0378">Hydrolase</keyword>
<comment type="caution">
    <text evidence="8">The sequence shown here is derived from an EMBL/GenBank/DDBJ whole genome shotgun (WGS) entry which is preliminary data.</text>
</comment>
<dbReference type="SMART" id="SM00471">
    <property type="entry name" value="HDc"/>
    <property type="match status" value="1"/>
</dbReference>
<dbReference type="AlphaFoldDB" id="A0A6N7Y4B0"/>
<dbReference type="InterPro" id="IPR006674">
    <property type="entry name" value="HD_domain"/>
</dbReference>
<dbReference type="GO" id="GO:0008803">
    <property type="term" value="F:bis(5'-nucleosyl)-tetraphosphatase (symmetrical) activity"/>
    <property type="evidence" value="ECO:0007669"/>
    <property type="project" value="UniProtKB-EC"/>
</dbReference>
<evidence type="ECO:0000313" key="8">
    <source>
        <dbReference type="EMBL" id="MSU02880.1"/>
    </source>
</evidence>
<sequence length="190" mass="22018">MDKQLKESLIEDIGEKRYNHSLRVMETAIDLGQKYCTDIDKIKIAAILHDCGKFMDRENLLKMAYDFGIIVDTCMEHNPELIHGPLGSKIAEKKYKIKDREILESICYHTTGRENMTILDKIVYIADYIEPCRNFPGVEEIRNLAFKDLDKSILLAMEKTIIFLIGENKIIHPDTVKARNFLVIKSNELR</sequence>
<organism evidence="8 9">
    <name type="scientific">Tissierella pigra</name>
    <dbReference type="NCBI Taxonomy" id="2607614"/>
    <lineage>
        <taxon>Bacteria</taxon>
        <taxon>Bacillati</taxon>
        <taxon>Bacillota</taxon>
        <taxon>Tissierellia</taxon>
        <taxon>Tissierellales</taxon>
        <taxon>Tissierellaceae</taxon>
        <taxon>Tissierella</taxon>
    </lineage>
</organism>
<dbReference type="InterPro" id="IPR006675">
    <property type="entry name" value="HDIG_dom"/>
</dbReference>
<dbReference type="SUPFAM" id="SSF109604">
    <property type="entry name" value="HD-domain/PDEase-like"/>
    <property type="match status" value="1"/>
</dbReference>
<comment type="catalytic activity">
    <reaction evidence="6">
        <text>P(1),P(4)-bis(5'-adenosyl) tetraphosphate + H2O = 2 ADP + 2 H(+)</text>
        <dbReference type="Rhea" id="RHEA:24252"/>
        <dbReference type="ChEBI" id="CHEBI:15377"/>
        <dbReference type="ChEBI" id="CHEBI:15378"/>
        <dbReference type="ChEBI" id="CHEBI:58141"/>
        <dbReference type="ChEBI" id="CHEBI:456216"/>
        <dbReference type="EC" id="3.6.1.41"/>
    </reaction>
</comment>
<dbReference type="CDD" id="cd00077">
    <property type="entry name" value="HDc"/>
    <property type="match status" value="1"/>
</dbReference>
<evidence type="ECO:0000256" key="5">
    <source>
        <dbReference type="ARBA" id="ARBA00023004"/>
    </source>
</evidence>
<dbReference type="GO" id="GO:0046872">
    <property type="term" value="F:metal ion binding"/>
    <property type="evidence" value="ECO:0007669"/>
    <property type="project" value="UniProtKB-KW"/>
</dbReference>
<dbReference type="EC" id="3.6.1.41" evidence="1"/>
<accession>A0A6N7Y4B0</accession>
<proteinExistence type="predicted"/>
<keyword evidence="2" id="KW-0479">Metal-binding</keyword>
<dbReference type="GO" id="GO:0000166">
    <property type="term" value="F:nucleotide binding"/>
    <property type="evidence" value="ECO:0007669"/>
    <property type="project" value="UniProtKB-KW"/>
</dbReference>
<keyword evidence="3" id="KW-0547">Nucleotide-binding</keyword>